<evidence type="ECO:0000313" key="17">
    <source>
        <dbReference type="EMBL" id="XBH13314.1"/>
    </source>
</evidence>
<keyword evidence="2 13" id="KW-0963">Cytoplasm</keyword>
<dbReference type="SUPFAM" id="SSF143517">
    <property type="entry name" value="TRCF domain-like"/>
    <property type="match status" value="1"/>
</dbReference>
<dbReference type="InterPro" id="IPR027417">
    <property type="entry name" value="P-loop_NTPase"/>
</dbReference>
<dbReference type="PROSITE" id="PS51194">
    <property type="entry name" value="HELICASE_CTER"/>
    <property type="match status" value="1"/>
</dbReference>
<dbReference type="NCBIfam" id="TIGR00580">
    <property type="entry name" value="mfd"/>
    <property type="match status" value="1"/>
</dbReference>
<dbReference type="Gene3D" id="3.30.2060.10">
    <property type="entry name" value="Penicillin-binding protein 1b domain"/>
    <property type="match status" value="1"/>
</dbReference>
<dbReference type="InterPro" id="IPR011545">
    <property type="entry name" value="DEAD/DEAH_box_helicase_dom"/>
</dbReference>
<name>A0AAU7CWK6_9BACT</name>
<dbReference type="Pfam" id="PF03461">
    <property type="entry name" value="TRCF"/>
    <property type="match status" value="1"/>
</dbReference>
<dbReference type="InterPro" id="IPR037235">
    <property type="entry name" value="TRCF-like_C_D7"/>
</dbReference>
<dbReference type="Gene3D" id="3.40.50.11180">
    <property type="match status" value="1"/>
</dbReference>
<comment type="similarity">
    <text evidence="11 13">In the C-terminal section; belongs to the helicase family. RecG subfamily.</text>
</comment>
<keyword evidence="8 13" id="KW-0238">DNA-binding</keyword>
<dbReference type="Pfam" id="PF02559">
    <property type="entry name" value="CarD_TRCF_RID"/>
    <property type="match status" value="1"/>
</dbReference>
<organism evidence="16">
    <name type="scientific">Edaphobacter paludis</name>
    <dbReference type="NCBI Taxonomy" id="3035702"/>
    <lineage>
        <taxon>Bacteria</taxon>
        <taxon>Pseudomonadati</taxon>
        <taxon>Acidobacteriota</taxon>
        <taxon>Terriglobia</taxon>
        <taxon>Terriglobales</taxon>
        <taxon>Acidobacteriaceae</taxon>
        <taxon>Edaphobacter</taxon>
    </lineage>
</organism>
<dbReference type="SMART" id="SM00982">
    <property type="entry name" value="TRCF"/>
    <property type="match status" value="1"/>
</dbReference>
<accession>A0AAU7CWK6</accession>
<evidence type="ECO:0000256" key="4">
    <source>
        <dbReference type="ARBA" id="ARBA00022763"/>
    </source>
</evidence>
<dbReference type="EC" id="3.6.4.-" evidence="13"/>
<dbReference type="InterPro" id="IPR014001">
    <property type="entry name" value="Helicase_ATP-bd"/>
</dbReference>
<dbReference type="SMART" id="SM01058">
    <property type="entry name" value="CarD_TRCF"/>
    <property type="match status" value="1"/>
</dbReference>
<dbReference type="GO" id="GO:0016787">
    <property type="term" value="F:hydrolase activity"/>
    <property type="evidence" value="ECO:0007669"/>
    <property type="project" value="UniProtKB-KW"/>
</dbReference>
<dbReference type="KEGG" id="epl:P4G45_15530"/>
<dbReference type="GO" id="GO:0005524">
    <property type="term" value="F:ATP binding"/>
    <property type="evidence" value="ECO:0007669"/>
    <property type="project" value="UniProtKB-UniRule"/>
</dbReference>
<evidence type="ECO:0000256" key="9">
    <source>
        <dbReference type="ARBA" id="ARBA00023204"/>
    </source>
</evidence>
<dbReference type="PANTHER" id="PTHR47964">
    <property type="entry name" value="ATP-DEPENDENT DNA HELICASE HOMOLOG RECG, CHLOROPLASTIC"/>
    <property type="match status" value="1"/>
</dbReference>
<evidence type="ECO:0000256" key="2">
    <source>
        <dbReference type="ARBA" id="ARBA00022490"/>
    </source>
</evidence>
<dbReference type="InterPro" id="IPR005118">
    <property type="entry name" value="TRCF_C"/>
</dbReference>
<feature type="domain" description="Helicase C-terminal" evidence="15">
    <location>
        <begin position="851"/>
        <end position="1010"/>
    </location>
</feature>
<dbReference type="InterPro" id="IPR047112">
    <property type="entry name" value="RecG/Mfd"/>
</dbReference>
<evidence type="ECO:0000259" key="14">
    <source>
        <dbReference type="PROSITE" id="PS51192"/>
    </source>
</evidence>
<dbReference type="Gene3D" id="3.90.1150.50">
    <property type="entry name" value="Transcription-repair-coupling factor, D7 domain"/>
    <property type="match status" value="1"/>
</dbReference>
<dbReference type="AlphaFoldDB" id="A0AAU7CWK6"/>
<evidence type="ECO:0000256" key="10">
    <source>
        <dbReference type="ARBA" id="ARBA00061104"/>
    </source>
</evidence>
<evidence type="ECO:0000256" key="5">
    <source>
        <dbReference type="ARBA" id="ARBA00022801"/>
    </source>
</evidence>
<evidence type="ECO:0000256" key="11">
    <source>
        <dbReference type="ARBA" id="ARBA00061399"/>
    </source>
</evidence>
<sequence>MVLPFVRELLADLEHSEAFERVRRHLGGGTGRRRVSGLTATARALYLPLFVRAANAPCVIIVSDNKAAETLHAAVLSACELTAALDPSHVLRLPAHDVLPFENLSPHPEIQETRAATLWKIATGTARLVIAPVEAACMKLFARDFYKALALYLKVGEEYMPDMLIEHLLSVGYSRVDVVEMPGQVTLRGGIIDVYSPEMDRPVRIDFFGDEIESIRKFDPETQRSSSPLDEALLLPLTEIPVTEKILTAINARLTRSGLAGANLEGGEEPVELQTHVATRTGEATVFPGWEFFAPVAGATHTLLDLLNASGPTPRVFIEEPAMVKNQGERWWNKVEQRHDRSGIGNLIRPEDIYLSPWDLDDRLHKFCGCELDQLGLVDILDADRSDLSEVDFATRPTQRFHGSIPALIDQLNLLMKQDARILLTAPNQGEVERLAGLLQEYQVPYRLGSRTEQHGSSTVYSESSYLAGDLRTPVIVKTTIAAGVQILDLDRTTARQVVIFGAQDLSDDADVTVRTVRRGKSKTAAFISDFRDLAVGDYVVHVEHGIAQYCGLRVIEENDAPPLELMILEFADEAKLYVPLTRLDLIQKYRSTDTGPAPQLNKLGTQGWQKTKARVKKAMADMAAELLKLYAQRESIQGTPFSPDTNMQREFEDAFDFNETDDQLNAIADIKRDMESTQPMDRLLCGDVGYGKTEVAMRAAFKAVQDSKQVAVLTPTTVLSFQHYETFKRRFANFPVNIEMISRFRTPKEQKIILEKVEQGKVDILIGTHRILSKDLKFQDLGLLIVDEEQRFGVRHKERLKQMRTAIDVLAMSATPIPRTLHMSLIGLRDMSVIETPPKDRMAIQTIVAKFDEKLVRTAIEMELERGGQTYFVHNRVESIYELAAKIRELVPQARVVIGHGQLPEAELERVMLAFMNHEYDVLLATSIIENGLDIPLANTIIINRADRHGLSELYQLRGRVGRSNRRAYSYLLIPPEKELTEISRRRLAALKEFSDLGAGFKIAALDLELRGAGNMLGGEQSGHIEAIGFEMYTTMLEEAVRKMKGEEDKPAHANTVINLGISVRIDSDYIPEENQRLRMYKRIAGAEDYATLADVRAELQDRYGTPPETVLNLLAAGEIRLQCEQLGIAQLDRKRTQIEQGKTKTFVEMLHLKFAERLSGGAPATAPGVAPARERSVDPGVLMKLVSRNTKRGAQFTPQGILRWPLTSAKAEEVIAETRALLDALDAH</sequence>
<dbReference type="EMBL" id="CP121194">
    <property type="protein sequence ID" value="XBH09878.1"/>
    <property type="molecule type" value="Genomic_DNA"/>
</dbReference>
<keyword evidence="6" id="KW-0347">Helicase</keyword>
<evidence type="ECO:0000259" key="15">
    <source>
        <dbReference type="PROSITE" id="PS51194"/>
    </source>
</evidence>
<dbReference type="GO" id="GO:0003678">
    <property type="term" value="F:DNA helicase activity"/>
    <property type="evidence" value="ECO:0007669"/>
    <property type="project" value="TreeGrafter"/>
</dbReference>
<dbReference type="InterPro" id="IPR036101">
    <property type="entry name" value="CarD-like/TRCF_RID_sf"/>
</dbReference>
<dbReference type="InterPro" id="IPR003711">
    <property type="entry name" value="CarD-like/TRCF_RID"/>
</dbReference>
<dbReference type="GO" id="GO:0000716">
    <property type="term" value="P:transcription-coupled nucleotide-excision repair, DNA damage recognition"/>
    <property type="evidence" value="ECO:0007669"/>
    <property type="project" value="UniProtKB-UniRule"/>
</dbReference>
<dbReference type="PANTHER" id="PTHR47964:SF1">
    <property type="entry name" value="ATP-DEPENDENT DNA HELICASE HOMOLOG RECG, CHLOROPLASTIC"/>
    <property type="match status" value="1"/>
</dbReference>
<evidence type="ECO:0000256" key="1">
    <source>
        <dbReference type="ARBA" id="ARBA00004496"/>
    </source>
</evidence>
<keyword evidence="7 13" id="KW-0067">ATP-binding</keyword>
<keyword evidence="9 13" id="KW-0234">DNA repair</keyword>
<evidence type="ECO:0000256" key="3">
    <source>
        <dbReference type="ARBA" id="ARBA00022741"/>
    </source>
</evidence>
<dbReference type="SMART" id="SM00487">
    <property type="entry name" value="DEXDc"/>
    <property type="match status" value="1"/>
</dbReference>
<evidence type="ECO:0000256" key="8">
    <source>
        <dbReference type="ARBA" id="ARBA00023125"/>
    </source>
</evidence>
<keyword evidence="3 13" id="KW-0547">Nucleotide-binding</keyword>
<dbReference type="Gene3D" id="3.40.50.300">
    <property type="entry name" value="P-loop containing nucleotide triphosphate hydrolases"/>
    <property type="match status" value="2"/>
</dbReference>
<reference evidence="16" key="1">
    <citation type="submission" date="2023-03" db="EMBL/GenBank/DDBJ databases">
        <title>Edaphobacter sp.</title>
        <authorList>
            <person name="Huber K.J."/>
            <person name="Papendorf J."/>
            <person name="Pilke C."/>
            <person name="Bunk B."/>
            <person name="Sproeer C."/>
            <person name="Pester M."/>
        </authorList>
    </citation>
    <scope>NUCLEOTIDE SEQUENCE</scope>
    <source>
        <strain evidence="16">DSM 109919</strain>
        <strain evidence="17">DSM 109920</strain>
    </source>
</reference>
<dbReference type="InterPro" id="IPR004576">
    <property type="entry name" value="Mfd"/>
</dbReference>
<gene>
    <name evidence="13 16" type="primary">mfd</name>
    <name evidence="16" type="ORF">P4G45_15530</name>
    <name evidence="17" type="ORF">P8936_16740</name>
</gene>
<dbReference type="Pfam" id="PF00270">
    <property type="entry name" value="DEAD"/>
    <property type="match status" value="1"/>
</dbReference>
<dbReference type="HAMAP" id="MF_00969">
    <property type="entry name" value="TRCF"/>
    <property type="match status" value="1"/>
</dbReference>
<proteinExistence type="inferred from homology"/>
<dbReference type="CDD" id="cd17991">
    <property type="entry name" value="DEXHc_TRCF"/>
    <property type="match status" value="1"/>
</dbReference>
<dbReference type="PROSITE" id="PS51192">
    <property type="entry name" value="HELICASE_ATP_BIND_1"/>
    <property type="match status" value="1"/>
</dbReference>
<dbReference type="GO" id="GO:0005737">
    <property type="term" value="C:cytoplasm"/>
    <property type="evidence" value="ECO:0007669"/>
    <property type="project" value="UniProtKB-SubCell"/>
</dbReference>
<evidence type="ECO:0000313" key="16">
    <source>
        <dbReference type="EMBL" id="XBH09878.1"/>
    </source>
</evidence>
<evidence type="ECO:0000256" key="7">
    <source>
        <dbReference type="ARBA" id="ARBA00022840"/>
    </source>
</evidence>
<dbReference type="Pfam" id="PF00271">
    <property type="entry name" value="Helicase_C"/>
    <property type="match status" value="1"/>
</dbReference>
<dbReference type="InterPro" id="IPR001650">
    <property type="entry name" value="Helicase_C-like"/>
</dbReference>
<keyword evidence="4 13" id="KW-0227">DNA damage</keyword>
<evidence type="ECO:0000256" key="6">
    <source>
        <dbReference type="ARBA" id="ARBA00022806"/>
    </source>
</evidence>
<dbReference type="SMART" id="SM00490">
    <property type="entry name" value="HELICc"/>
    <property type="match status" value="1"/>
</dbReference>
<evidence type="ECO:0000256" key="12">
    <source>
        <dbReference type="ARBA" id="ARBA00070128"/>
    </source>
</evidence>
<dbReference type="GO" id="GO:0006355">
    <property type="term" value="P:regulation of DNA-templated transcription"/>
    <property type="evidence" value="ECO:0007669"/>
    <property type="project" value="UniProtKB-UniRule"/>
</dbReference>
<dbReference type="SUPFAM" id="SSF52540">
    <property type="entry name" value="P-loop containing nucleoside triphosphate hydrolases"/>
    <property type="match status" value="4"/>
</dbReference>
<keyword evidence="5 13" id="KW-0378">Hydrolase</keyword>
<accession>A0AAU7D7N5</accession>
<comment type="similarity">
    <text evidence="10 13">In the N-terminal section; belongs to the UvrB family.</text>
</comment>
<dbReference type="FunFam" id="3.40.50.300:FF:000546">
    <property type="entry name" value="Transcription-repair-coupling factor"/>
    <property type="match status" value="1"/>
</dbReference>
<dbReference type="Pfam" id="PF17757">
    <property type="entry name" value="UvrB_inter"/>
    <property type="match status" value="1"/>
</dbReference>
<comment type="subcellular location">
    <subcellularLocation>
        <location evidence="1 13">Cytoplasm</location>
    </subcellularLocation>
</comment>
<evidence type="ECO:0000256" key="13">
    <source>
        <dbReference type="HAMAP-Rule" id="MF_00969"/>
    </source>
</evidence>
<dbReference type="EMBL" id="CP121195">
    <property type="protein sequence ID" value="XBH13314.1"/>
    <property type="molecule type" value="Genomic_DNA"/>
</dbReference>
<comment type="function">
    <text evidence="13">Couples transcription and DNA repair by recognizing RNA polymerase (RNAP) stalled at DNA lesions. Mediates ATP-dependent release of RNAP and its truncated transcript from the DNA, and recruitment of nucleotide excision repair machinery to the damaged site.</text>
</comment>
<dbReference type="GO" id="GO:0003684">
    <property type="term" value="F:damaged DNA binding"/>
    <property type="evidence" value="ECO:0007669"/>
    <property type="project" value="InterPro"/>
</dbReference>
<dbReference type="SUPFAM" id="SSF141259">
    <property type="entry name" value="CarD-like"/>
    <property type="match status" value="1"/>
</dbReference>
<protein>
    <recommendedName>
        <fullName evidence="12 13">Transcription-repair-coupling factor</fullName>
        <shortName evidence="13">TRCF</shortName>
        <ecNumber evidence="13">3.6.4.-</ecNumber>
    </recommendedName>
</protein>
<dbReference type="InterPro" id="IPR041471">
    <property type="entry name" value="UvrB_inter"/>
</dbReference>
<feature type="domain" description="Helicase ATP-binding" evidence="14">
    <location>
        <begin position="674"/>
        <end position="835"/>
    </location>
</feature>
<dbReference type="Gene3D" id="2.40.10.170">
    <property type="match status" value="1"/>
</dbReference>
<dbReference type="RefSeq" id="WP_348267386.1">
    <property type="nucleotide sequence ID" value="NZ_CP121194.1"/>
</dbReference>